<dbReference type="InterPro" id="IPR045865">
    <property type="entry name" value="ACT-like_dom_sf"/>
</dbReference>
<accession>A0A7C3VUC7</accession>
<dbReference type="SMART" id="SM00930">
    <property type="entry name" value="NIL"/>
    <property type="match status" value="1"/>
</dbReference>
<sequence length="115" mass="13032">MVSVVSSGYYGEPIKPTKPVELAGNEEDKRPTQLRIRIQIPKNLTEEPVISHLISRHGLTVNFKAALLSSGIREDGWFDLEIMGTKRQIESGLIYLDELNVKVWHKSTDVDAETW</sequence>
<dbReference type="SUPFAM" id="SSF55021">
    <property type="entry name" value="ACT-like"/>
    <property type="match status" value="1"/>
</dbReference>
<reference evidence="2" key="1">
    <citation type="journal article" date="2020" name="mSystems">
        <title>Genome- and Community-Level Interaction Insights into Carbon Utilization and Element Cycling Functions of Hydrothermarchaeota in Hydrothermal Sediment.</title>
        <authorList>
            <person name="Zhou Z."/>
            <person name="Liu Y."/>
            <person name="Xu W."/>
            <person name="Pan J."/>
            <person name="Luo Z.H."/>
            <person name="Li M."/>
        </authorList>
    </citation>
    <scope>NUCLEOTIDE SEQUENCE [LARGE SCALE GENOMIC DNA]</scope>
    <source>
        <strain evidence="2">SpSt-374</strain>
    </source>
</reference>
<evidence type="ECO:0000259" key="1">
    <source>
        <dbReference type="SMART" id="SM00930"/>
    </source>
</evidence>
<dbReference type="AlphaFoldDB" id="A0A7C3VUC7"/>
<dbReference type="Pfam" id="PF09383">
    <property type="entry name" value="NIL"/>
    <property type="match status" value="1"/>
</dbReference>
<feature type="domain" description="NIL" evidence="1">
    <location>
        <begin position="32"/>
        <end position="106"/>
    </location>
</feature>
<proteinExistence type="predicted"/>
<protein>
    <submittedName>
        <fullName evidence="2">ABC transporter</fullName>
    </submittedName>
</protein>
<dbReference type="EMBL" id="DSPX01000167">
    <property type="protein sequence ID" value="HGG02155.1"/>
    <property type="molecule type" value="Genomic_DNA"/>
</dbReference>
<name>A0A7C3VUC7_9CYAN</name>
<organism evidence="2">
    <name type="scientific">Planktothricoides sp. SpSt-374</name>
    <dbReference type="NCBI Taxonomy" id="2282167"/>
    <lineage>
        <taxon>Bacteria</taxon>
        <taxon>Bacillati</taxon>
        <taxon>Cyanobacteriota</taxon>
        <taxon>Cyanophyceae</taxon>
        <taxon>Oscillatoriophycideae</taxon>
        <taxon>Oscillatoriales</taxon>
        <taxon>Oscillatoriaceae</taxon>
        <taxon>Planktothricoides</taxon>
    </lineage>
</organism>
<gene>
    <name evidence="2" type="ORF">ENR15_16295</name>
</gene>
<dbReference type="Gene3D" id="3.30.70.260">
    <property type="match status" value="1"/>
</dbReference>
<dbReference type="InterPro" id="IPR018449">
    <property type="entry name" value="NIL_domain"/>
</dbReference>
<evidence type="ECO:0000313" key="2">
    <source>
        <dbReference type="EMBL" id="HGG02155.1"/>
    </source>
</evidence>
<comment type="caution">
    <text evidence="2">The sequence shown here is derived from an EMBL/GenBank/DDBJ whole genome shotgun (WGS) entry which is preliminary data.</text>
</comment>